<evidence type="ECO:0000313" key="5">
    <source>
        <dbReference type="Proteomes" id="UP001604336"/>
    </source>
</evidence>
<keyword evidence="5" id="KW-1185">Reference proteome</keyword>
<accession>A0ABD1VWF8</accession>
<organism evidence="4 5">
    <name type="scientific">Abeliophyllum distichum</name>
    <dbReference type="NCBI Taxonomy" id="126358"/>
    <lineage>
        <taxon>Eukaryota</taxon>
        <taxon>Viridiplantae</taxon>
        <taxon>Streptophyta</taxon>
        <taxon>Embryophyta</taxon>
        <taxon>Tracheophyta</taxon>
        <taxon>Spermatophyta</taxon>
        <taxon>Magnoliopsida</taxon>
        <taxon>eudicotyledons</taxon>
        <taxon>Gunneridae</taxon>
        <taxon>Pentapetalae</taxon>
        <taxon>asterids</taxon>
        <taxon>lamiids</taxon>
        <taxon>Lamiales</taxon>
        <taxon>Oleaceae</taxon>
        <taxon>Forsythieae</taxon>
        <taxon>Abeliophyllum</taxon>
    </lineage>
</organism>
<dbReference type="EMBL" id="JBFOLK010000001">
    <property type="protein sequence ID" value="KAL2540605.1"/>
    <property type="molecule type" value="Genomic_DNA"/>
</dbReference>
<proteinExistence type="predicted"/>
<dbReference type="PANTHER" id="PTHR34377">
    <property type="entry name" value="TETRATRICOPEPTIDE REPEAT (TPR)-LIKE SUPERFAMILY PROTEIN"/>
    <property type="match status" value="1"/>
</dbReference>
<dbReference type="AlphaFoldDB" id="A0ABD1VWF8"/>
<reference evidence="5" key="1">
    <citation type="submission" date="2024-07" db="EMBL/GenBank/DDBJ databases">
        <title>Two chromosome-level genome assemblies of Korean endemic species Abeliophyllum distichum and Forsythia ovata (Oleaceae).</title>
        <authorList>
            <person name="Jang H."/>
        </authorList>
    </citation>
    <scope>NUCLEOTIDE SEQUENCE [LARGE SCALE GENOMIC DNA]</scope>
</reference>
<evidence type="ECO:0000313" key="4">
    <source>
        <dbReference type="EMBL" id="KAL2540605.1"/>
    </source>
</evidence>
<sequence length="150" mass="16791">MNQLVPLKFVLFVIFLGLYPRAKSQWVHTAPILPPPLCAPQFAIVSRACSMLSFNPVLPPSPTPSPPILHSSAKPGARHGQGHGHEHGHRHRHGHGHRETPFEHECCRWLKEVDTVCVCGLLMHLPFFLSKPLHSYTVVIKDSCNVTFQC</sequence>
<dbReference type="SUPFAM" id="SSF47699">
    <property type="entry name" value="Bifunctional inhibitor/lipid-transfer protein/seed storage 2S albumin"/>
    <property type="match status" value="1"/>
</dbReference>
<protein>
    <submittedName>
        <fullName evidence="4">AAI domain-containing protein</fullName>
    </submittedName>
</protein>
<feature type="chain" id="PRO_5044789372" evidence="2">
    <location>
        <begin position="25"/>
        <end position="150"/>
    </location>
</feature>
<dbReference type="InterPro" id="IPR036312">
    <property type="entry name" value="Bifun_inhib/LTP/seed_sf"/>
</dbReference>
<feature type="signal peptide" evidence="2">
    <location>
        <begin position="1"/>
        <end position="24"/>
    </location>
</feature>
<evidence type="ECO:0000259" key="3">
    <source>
        <dbReference type="SMART" id="SM00499"/>
    </source>
</evidence>
<evidence type="ECO:0000256" key="2">
    <source>
        <dbReference type="SAM" id="SignalP"/>
    </source>
</evidence>
<evidence type="ECO:0000256" key="1">
    <source>
        <dbReference type="SAM" id="MobiDB-lite"/>
    </source>
</evidence>
<feature type="compositionally biased region" description="Basic residues" evidence="1">
    <location>
        <begin position="76"/>
        <end position="96"/>
    </location>
</feature>
<feature type="domain" description="Bifunctional inhibitor/plant lipid transfer protein/seed storage helical" evidence="3">
    <location>
        <begin position="49"/>
        <end position="150"/>
    </location>
</feature>
<gene>
    <name evidence="4" type="ORF">Adt_01583</name>
</gene>
<keyword evidence="2" id="KW-0732">Signal</keyword>
<dbReference type="InterPro" id="IPR016140">
    <property type="entry name" value="Bifunc_inhib/LTP/seed_store"/>
</dbReference>
<dbReference type="Proteomes" id="UP001604336">
    <property type="component" value="Unassembled WGS sequence"/>
</dbReference>
<feature type="region of interest" description="Disordered" evidence="1">
    <location>
        <begin position="65"/>
        <end position="99"/>
    </location>
</feature>
<dbReference type="SMART" id="SM00499">
    <property type="entry name" value="AAI"/>
    <property type="match status" value="1"/>
</dbReference>
<dbReference type="PANTHER" id="PTHR34377:SF3">
    <property type="entry name" value="TETRATRICOPEPTIDE REPEAT (TPR)-LIKE SUPERFAMILY PROTEIN"/>
    <property type="match status" value="1"/>
</dbReference>
<name>A0ABD1VWF8_9LAMI</name>
<comment type="caution">
    <text evidence="4">The sequence shown here is derived from an EMBL/GenBank/DDBJ whole genome shotgun (WGS) entry which is preliminary data.</text>
</comment>